<evidence type="ECO:0000256" key="3">
    <source>
        <dbReference type="ARBA" id="ARBA00022679"/>
    </source>
</evidence>
<dbReference type="OrthoDB" id="9804590at2"/>
<accession>A0A4Q8L035</accession>
<keyword evidence="6" id="KW-0411">Iron-sulfur</keyword>
<organism evidence="10 11">
    <name type="scientific">Streptococcus parasuis</name>
    <dbReference type="NCBI Taxonomy" id="1501662"/>
    <lineage>
        <taxon>Bacteria</taxon>
        <taxon>Bacillati</taxon>
        <taxon>Bacillota</taxon>
        <taxon>Bacilli</taxon>
        <taxon>Lactobacillales</taxon>
        <taxon>Streptococcaceae</taxon>
        <taxon>Streptococcus</taxon>
    </lineage>
</organism>
<comment type="similarity">
    <text evidence="7">Belongs to the class I-like SAM-binding methyltransferase superfamily. RNA M5U methyltransferase family.</text>
</comment>
<dbReference type="SUPFAM" id="SSF50249">
    <property type="entry name" value="Nucleic acid-binding proteins"/>
    <property type="match status" value="1"/>
</dbReference>
<dbReference type="GO" id="GO:0051539">
    <property type="term" value="F:4 iron, 4 sulfur cluster binding"/>
    <property type="evidence" value="ECO:0007669"/>
    <property type="project" value="UniProtKB-KW"/>
</dbReference>
<dbReference type="Gene3D" id="3.40.50.150">
    <property type="entry name" value="Vaccinia Virus protein VP39"/>
    <property type="match status" value="1"/>
</dbReference>
<dbReference type="PANTHER" id="PTHR11061:SF45">
    <property type="match status" value="1"/>
</dbReference>
<proteinExistence type="inferred from homology"/>
<keyword evidence="2 7" id="KW-0489">Methyltransferase</keyword>
<dbReference type="EMBL" id="SHGT01000091">
    <property type="protein sequence ID" value="TAA07357.1"/>
    <property type="molecule type" value="Genomic_DNA"/>
</dbReference>
<evidence type="ECO:0000256" key="2">
    <source>
        <dbReference type="ARBA" id="ARBA00022603"/>
    </source>
</evidence>
<keyword evidence="1" id="KW-0004">4Fe-4S</keyword>
<dbReference type="InterPro" id="IPR012340">
    <property type="entry name" value="NA-bd_OB-fold"/>
</dbReference>
<dbReference type="FunFam" id="2.40.50.140:FF:000097">
    <property type="entry name" value="23S rRNA (uracil(1939)-C(5))-methyltransferase RlmD"/>
    <property type="match status" value="1"/>
</dbReference>
<dbReference type="InterPro" id="IPR002792">
    <property type="entry name" value="TRAM_dom"/>
</dbReference>
<dbReference type="RefSeq" id="WP_130555654.1">
    <property type="nucleotide sequence ID" value="NZ_SHGT01000091.1"/>
</dbReference>
<dbReference type="Pfam" id="PF01938">
    <property type="entry name" value="TRAM"/>
    <property type="match status" value="1"/>
</dbReference>
<dbReference type="Gene3D" id="2.40.50.140">
    <property type="entry name" value="Nucleic acid-binding proteins"/>
    <property type="match status" value="1"/>
</dbReference>
<dbReference type="Proteomes" id="UP000291525">
    <property type="component" value="Unassembled WGS sequence"/>
</dbReference>
<evidence type="ECO:0000256" key="8">
    <source>
        <dbReference type="PROSITE-ProRule" id="PRU10015"/>
    </source>
</evidence>
<feature type="active site" description="Nucleophile" evidence="7">
    <location>
        <position position="408"/>
    </location>
</feature>
<dbReference type="InterPro" id="IPR010280">
    <property type="entry name" value="U5_MeTrfase_fam"/>
</dbReference>
<dbReference type="PROSITE" id="PS51687">
    <property type="entry name" value="SAM_MT_RNA_M5U"/>
    <property type="match status" value="1"/>
</dbReference>
<dbReference type="PROSITE" id="PS01230">
    <property type="entry name" value="TRMA_1"/>
    <property type="match status" value="1"/>
</dbReference>
<feature type="domain" description="TRAM" evidence="9">
    <location>
        <begin position="2"/>
        <end position="60"/>
    </location>
</feature>
<keyword evidence="1" id="KW-0479">Metal-binding</keyword>
<keyword evidence="3 7" id="KW-0808">Transferase</keyword>
<gene>
    <name evidence="10" type="primary">rlmD</name>
    <name evidence="10" type="ORF">EXW74_09430</name>
</gene>
<feature type="binding site" evidence="7">
    <location>
        <position position="333"/>
    </location>
    <ligand>
        <name>S-adenosyl-L-methionine</name>
        <dbReference type="ChEBI" id="CHEBI:59789"/>
    </ligand>
</feature>
<sequence>MNLKVNQRIPLKIKRMGINGEGIGFYQKTLVFVPGVLKGEEIYCQITSIKRNFVEAKLLKINKQSKFRVTPPCAIYEACGGCQIMHLRYDKQLDFKKDLLQQALKKFKPSGYEQYTIHPTIGMDQPSHYRAKLQFQTRTTKGSVKAGLYAENSHRLIGITECYVQDQETQRIINSVAELLTKHRIPIYNERKEQGVRTVMVRRARQTGEVQLIFITSCKINLIKLIDELISQFPSIVTIALNWNRQKTSEVYGEKTEILWGKQAIDEAVLDYEFSLSPRAFYQLNPQQTEVLYNEAVKALDISGDEDLIDAYCGVGTIGFAFARKVKSLRGMDIIPEAIEDAKENARRMGLTNTHYEAGKAEDIIPKWYQEGYHADALIVDPPRTGIDEKLLKTILKYKPSKMVYVSCNVSTLARDLVELTKSYQVEYIQSVDMFPHTARTEAVVKLTKTE</sequence>
<feature type="active site" evidence="8">
    <location>
        <position position="408"/>
    </location>
</feature>
<evidence type="ECO:0000313" key="10">
    <source>
        <dbReference type="EMBL" id="TAA07357.1"/>
    </source>
</evidence>
<comment type="caution">
    <text evidence="10">The sequence shown here is derived from an EMBL/GenBank/DDBJ whole genome shotgun (WGS) entry which is preliminary data.</text>
</comment>
<name>A0A4Q8L035_9STRE</name>
<dbReference type="InterPro" id="IPR029063">
    <property type="entry name" value="SAM-dependent_MTases_sf"/>
</dbReference>
<dbReference type="SUPFAM" id="SSF53335">
    <property type="entry name" value="S-adenosyl-L-methionine-dependent methyltransferases"/>
    <property type="match status" value="1"/>
</dbReference>
<keyword evidence="5" id="KW-0408">Iron</keyword>
<evidence type="ECO:0000256" key="6">
    <source>
        <dbReference type="ARBA" id="ARBA00023014"/>
    </source>
</evidence>
<dbReference type="GO" id="GO:0070475">
    <property type="term" value="P:rRNA base methylation"/>
    <property type="evidence" value="ECO:0007669"/>
    <property type="project" value="TreeGrafter"/>
</dbReference>
<feature type="binding site" evidence="7">
    <location>
        <position position="283"/>
    </location>
    <ligand>
        <name>S-adenosyl-L-methionine</name>
        <dbReference type="ChEBI" id="CHEBI:59789"/>
    </ligand>
</feature>
<evidence type="ECO:0000259" key="9">
    <source>
        <dbReference type="PROSITE" id="PS50926"/>
    </source>
</evidence>
<dbReference type="InterPro" id="IPR030390">
    <property type="entry name" value="MeTrfase_TrmA_AS"/>
</dbReference>
<protein>
    <submittedName>
        <fullName evidence="10">23S rRNA (Uracil(1939)-C(5))-methyltransferase RlmD</fullName>
        <ecNumber evidence="10">2.1.1.190</ecNumber>
    </submittedName>
</protein>
<evidence type="ECO:0000256" key="5">
    <source>
        <dbReference type="ARBA" id="ARBA00023004"/>
    </source>
</evidence>
<keyword evidence="4 7" id="KW-0949">S-adenosyl-L-methionine</keyword>
<dbReference type="PANTHER" id="PTHR11061">
    <property type="entry name" value="RNA M5U METHYLTRANSFERASE"/>
    <property type="match status" value="1"/>
</dbReference>
<dbReference type="PROSITE" id="PS01231">
    <property type="entry name" value="TRMA_2"/>
    <property type="match status" value="1"/>
</dbReference>
<dbReference type="AlphaFoldDB" id="A0A4Q8L035"/>
<evidence type="ECO:0000256" key="1">
    <source>
        <dbReference type="ARBA" id="ARBA00022485"/>
    </source>
</evidence>
<evidence type="ECO:0000256" key="7">
    <source>
        <dbReference type="PROSITE-ProRule" id="PRU01024"/>
    </source>
</evidence>
<dbReference type="EC" id="2.1.1.190" evidence="10"/>
<feature type="binding site" evidence="7">
    <location>
        <position position="312"/>
    </location>
    <ligand>
        <name>S-adenosyl-L-methionine</name>
        <dbReference type="ChEBI" id="CHEBI:59789"/>
    </ligand>
</feature>
<dbReference type="FunFam" id="3.40.50.150:FF:000009">
    <property type="entry name" value="23S rRNA (Uracil(1939)-C(5))-methyltransferase RlmD"/>
    <property type="match status" value="1"/>
</dbReference>
<dbReference type="Gene3D" id="2.40.50.1070">
    <property type="match status" value="1"/>
</dbReference>
<dbReference type="GO" id="GO:0070041">
    <property type="term" value="F:rRNA (uridine-C5-)-methyltransferase activity"/>
    <property type="evidence" value="ECO:0007669"/>
    <property type="project" value="TreeGrafter"/>
</dbReference>
<feature type="binding site" evidence="7">
    <location>
        <position position="381"/>
    </location>
    <ligand>
        <name>S-adenosyl-L-methionine</name>
        <dbReference type="ChEBI" id="CHEBI:59789"/>
    </ligand>
</feature>
<dbReference type="InterPro" id="IPR030391">
    <property type="entry name" value="MeTrfase_TrmA_CS"/>
</dbReference>
<dbReference type="CDD" id="cd02440">
    <property type="entry name" value="AdoMet_MTases"/>
    <property type="match status" value="1"/>
</dbReference>
<dbReference type="NCBIfam" id="TIGR00479">
    <property type="entry name" value="rumA"/>
    <property type="match status" value="1"/>
</dbReference>
<reference evidence="10 11" key="1">
    <citation type="submission" date="2019-02" db="EMBL/GenBank/DDBJ databases">
        <title>First genome of the species Streptococcus parasuis.</title>
        <authorList>
            <person name="Stevens M.J.A."/>
            <person name="Stephan R."/>
        </authorList>
    </citation>
    <scope>NUCLEOTIDE SEQUENCE [LARGE SCALE GENOMIC DNA]</scope>
    <source>
        <strain evidence="10 11">4253</strain>
    </source>
</reference>
<evidence type="ECO:0000313" key="11">
    <source>
        <dbReference type="Proteomes" id="UP000291525"/>
    </source>
</evidence>
<dbReference type="Pfam" id="PF05958">
    <property type="entry name" value="tRNA_U5-meth_tr"/>
    <property type="match status" value="1"/>
</dbReference>
<dbReference type="FunFam" id="2.40.50.1070:FF:000003">
    <property type="entry name" value="23S rRNA (Uracil-5-)-methyltransferase RumA"/>
    <property type="match status" value="1"/>
</dbReference>
<dbReference type="PROSITE" id="PS50926">
    <property type="entry name" value="TRAM"/>
    <property type="match status" value="1"/>
</dbReference>
<evidence type="ECO:0000256" key="4">
    <source>
        <dbReference type="ARBA" id="ARBA00022691"/>
    </source>
</evidence>